<evidence type="ECO:0000313" key="1">
    <source>
        <dbReference type="EMBL" id="GES01077.1"/>
    </source>
</evidence>
<sequence length="67" mass="6751">MVILVGAVPPGEAFDGRGLVSGHPEAAAVLANGGQIVMDTSTGGEPEFDVHATIIRPIIGYGPVPEV</sequence>
<name>A0A5M3VW67_9ACTN</name>
<dbReference type="Proteomes" id="UP000334990">
    <property type="component" value="Unassembled WGS sequence"/>
</dbReference>
<proteinExistence type="predicted"/>
<accession>A0A5M3VW67</accession>
<organism evidence="1 2">
    <name type="scientific">Acrocarpospora corrugata</name>
    <dbReference type="NCBI Taxonomy" id="35763"/>
    <lineage>
        <taxon>Bacteria</taxon>
        <taxon>Bacillati</taxon>
        <taxon>Actinomycetota</taxon>
        <taxon>Actinomycetes</taxon>
        <taxon>Streptosporangiales</taxon>
        <taxon>Streptosporangiaceae</taxon>
        <taxon>Acrocarpospora</taxon>
    </lineage>
</organism>
<reference evidence="1 2" key="1">
    <citation type="submission" date="2019-10" db="EMBL/GenBank/DDBJ databases">
        <title>Whole genome shotgun sequence of Acrocarpospora corrugata NBRC 13972.</title>
        <authorList>
            <person name="Ichikawa N."/>
            <person name="Kimura A."/>
            <person name="Kitahashi Y."/>
            <person name="Komaki H."/>
            <person name="Oguchi A."/>
        </authorList>
    </citation>
    <scope>NUCLEOTIDE SEQUENCE [LARGE SCALE GENOMIC DNA]</scope>
    <source>
        <strain evidence="1 2">NBRC 13972</strain>
    </source>
</reference>
<protein>
    <submittedName>
        <fullName evidence="1">Uncharacterized protein</fullName>
    </submittedName>
</protein>
<dbReference type="EMBL" id="BLAD01000048">
    <property type="protein sequence ID" value="GES01077.1"/>
    <property type="molecule type" value="Genomic_DNA"/>
</dbReference>
<keyword evidence="2" id="KW-1185">Reference proteome</keyword>
<gene>
    <name evidence="1" type="ORF">Acor_31410</name>
</gene>
<dbReference type="AlphaFoldDB" id="A0A5M3VW67"/>
<evidence type="ECO:0000313" key="2">
    <source>
        <dbReference type="Proteomes" id="UP000334990"/>
    </source>
</evidence>
<comment type="caution">
    <text evidence="1">The sequence shown here is derived from an EMBL/GenBank/DDBJ whole genome shotgun (WGS) entry which is preliminary data.</text>
</comment>